<dbReference type="Pfam" id="PF07155">
    <property type="entry name" value="ECF-ribofla_trS"/>
    <property type="match status" value="1"/>
</dbReference>
<evidence type="ECO:0000313" key="4">
    <source>
        <dbReference type="EMBL" id="MBM6922232.1"/>
    </source>
</evidence>
<sequence length="198" mass="21408">MAAKKSKLSVYTLSAIGVMTAVSFISNFISIPIGTLTRIHMGNVFCSLSGILLGPVYGGVAGGLGAFFYDFTNPLYVAEAPITLFNKFFIGFFAGLISHKGGHYGEKASLNFVGALVGNLAYTLLFYGKNFISEYFLLRLEMNTIIANMLVRLSASALQIPLTLIVTMILAPFFLKAIQKAGIHRKLFPEHTEGHSAA</sequence>
<proteinExistence type="predicted"/>
<evidence type="ECO:0000256" key="3">
    <source>
        <dbReference type="SAM" id="Phobius"/>
    </source>
</evidence>
<feature type="transmembrane region" description="Helical" evidence="3">
    <location>
        <begin position="109"/>
        <end position="129"/>
    </location>
</feature>
<protein>
    <submittedName>
        <fullName evidence="4">ECF transporter S component</fullName>
    </submittedName>
</protein>
<keyword evidence="1 3" id="KW-0812">Transmembrane</keyword>
<keyword evidence="2 3" id="KW-1133">Transmembrane helix</keyword>
<feature type="transmembrane region" description="Helical" evidence="3">
    <location>
        <begin position="45"/>
        <end position="69"/>
    </location>
</feature>
<keyword evidence="5" id="KW-1185">Reference proteome</keyword>
<dbReference type="InterPro" id="IPR009825">
    <property type="entry name" value="ECF_substrate-spec-like"/>
</dbReference>
<comment type="caution">
    <text evidence="4">The sequence shown here is derived from an EMBL/GenBank/DDBJ whole genome shotgun (WGS) entry which is preliminary data.</text>
</comment>
<dbReference type="RefSeq" id="WP_204719236.1">
    <property type="nucleotide sequence ID" value="NZ_JACSNR010000001.1"/>
</dbReference>
<dbReference type="Proteomes" id="UP000724149">
    <property type="component" value="Unassembled WGS sequence"/>
</dbReference>
<name>A0ABS2GIT5_9FIRM</name>
<keyword evidence="3" id="KW-0472">Membrane</keyword>
<feature type="transmembrane region" description="Helical" evidence="3">
    <location>
        <begin position="75"/>
        <end position="97"/>
    </location>
</feature>
<dbReference type="Gene3D" id="1.10.1760.20">
    <property type="match status" value="1"/>
</dbReference>
<evidence type="ECO:0000256" key="1">
    <source>
        <dbReference type="ARBA" id="ARBA00022692"/>
    </source>
</evidence>
<organism evidence="4 5">
    <name type="scientific">Hydrogenoanaerobacterium saccharovorans</name>
    <dbReference type="NCBI Taxonomy" id="474960"/>
    <lineage>
        <taxon>Bacteria</taxon>
        <taxon>Bacillati</taxon>
        <taxon>Bacillota</taxon>
        <taxon>Clostridia</taxon>
        <taxon>Eubacteriales</taxon>
        <taxon>Oscillospiraceae</taxon>
        <taxon>Hydrogenoanaerobacterium</taxon>
    </lineage>
</organism>
<reference evidence="4 5" key="1">
    <citation type="journal article" date="2021" name="Sci. Rep.">
        <title>The distribution of antibiotic resistance genes in chicken gut microbiota commensals.</title>
        <authorList>
            <person name="Juricova H."/>
            <person name="Matiasovicova J."/>
            <person name="Kubasova T."/>
            <person name="Cejkova D."/>
            <person name="Rychlik I."/>
        </authorList>
    </citation>
    <scope>NUCLEOTIDE SEQUENCE [LARGE SCALE GENOMIC DNA]</scope>
    <source>
        <strain evidence="4 5">An564</strain>
    </source>
</reference>
<evidence type="ECO:0000313" key="5">
    <source>
        <dbReference type="Proteomes" id="UP000724149"/>
    </source>
</evidence>
<feature type="transmembrane region" description="Helical" evidence="3">
    <location>
        <begin position="149"/>
        <end position="175"/>
    </location>
</feature>
<accession>A0ABS2GIT5</accession>
<feature type="transmembrane region" description="Helical" evidence="3">
    <location>
        <begin position="12"/>
        <end position="33"/>
    </location>
</feature>
<dbReference type="EMBL" id="JACSNR010000001">
    <property type="protein sequence ID" value="MBM6922232.1"/>
    <property type="molecule type" value="Genomic_DNA"/>
</dbReference>
<evidence type="ECO:0000256" key="2">
    <source>
        <dbReference type="ARBA" id="ARBA00022989"/>
    </source>
</evidence>
<dbReference type="PANTHER" id="PTHR37815">
    <property type="entry name" value="UPF0397 PROTEIN BC_2624-RELATED"/>
    <property type="match status" value="1"/>
</dbReference>
<gene>
    <name evidence="4" type="ORF">H9X81_00795</name>
</gene>
<dbReference type="PANTHER" id="PTHR37815:SF3">
    <property type="entry name" value="UPF0397 PROTEIN SPR0429"/>
    <property type="match status" value="1"/>
</dbReference>